<evidence type="ECO:0000313" key="2">
    <source>
        <dbReference type="Proteomes" id="UP000193870"/>
    </source>
</evidence>
<keyword evidence="2" id="KW-1185">Reference proteome</keyword>
<name>A0A1Y5SI25_9RHOB</name>
<dbReference type="EMBL" id="FWFV01000004">
    <property type="protein sequence ID" value="SLN39627.1"/>
    <property type="molecule type" value="Genomic_DNA"/>
</dbReference>
<dbReference type="STRING" id="315423.SAMN04488020_10460"/>
<organism evidence="1 2">
    <name type="scientific">Palleronia marisminoris</name>
    <dbReference type="NCBI Taxonomy" id="315423"/>
    <lineage>
        <taxon>Bacteria</taxon>
        <taxon>Pseudomonadati</taxon>
        <taxon>Pseudomonadota</taxon>
        <taxon>Alphaproteobacteria</taxon>
        <taxon>Rhodobacterales</taxon>
        <taxon>Roseobacteraceae</taxon>
        <taxon>Palleronia</taxon>
    </lineage>
</organism>
<dbReference type="RefSeq" id="WP_085853690.1">
    <property type="nucleotide sequence ID" value="NZ_FOPF01000004.1"/>
</dbReference>
<dbReference type="AlphaFoldDB" id="A0A1Y5SI25"/>
<proteinExistence type="predicted"/>
<dbReference type="OrthoDB" id="7853199at2"/>
<reference evidence="1 2" key="1">
    <citation type="submission" date="2017-03" db="EMBL/GenBank/DDBJ databases">
        <authorList>
            <person name="Afonso C.L."/>
            <person name="Miller P.J."/>
            <person name="Scott M.A."/>
            <person name="Spackman E."/>
            <person name="Goraichik I."/>
            <person name="Dimitrov K.M."/>
            <person name="Suarez D.L."/>
            <person name="Swayne D.E."/>
        </authorList>
    </citation>
    <scope>NUCLEOTIDE SEQUENCE [LARGE SCALE GENOMIC DNA]</scope>
    <source>
        <strain evidence="1 2">CECT 7066</strain>
    </source>
</reference>
<dbReference type="Proteomes" id="UP000193870">
    <property type="component" value="Unassembled WGS sequence"/>
</dbReference>
<protein>
    <submittedName>
        <fullName evidence="1">Uncharacterized protein</fullName>
    </submittedName>
</protein>
<accession>A0A1Y5SI25</accession>
<evidence type="ECO:0000313" key="1">
    <source>
        <dbReference type="EMBL" id="SLN39627.1"/>
    </source>
</evidence>
<gene>
    <name evidence="1" type="ORF">PAM7066_01683</name>
</gene>
<sequence>MANELELAAILCSLIFGGETEVSHAYSVGYDLHRIRVDCETDTAVYEVGLDKRSSLDSVQQAIFAGSLTGKEPVVVMIDTDGREGPYELRIRTVSELAGIAYETYRADDLLRHNASAAEPATPHR</sequence>